<evidence type="ECO:0000313" key="2">
    <source>
        <dbReference type="Proteomes" id="UP000276133"/>
    </source>
</evidence>
<sequence>MLTAKNMRIMDSKYKVTRLIFGLIGVESDRIVKKHCLIFCNQLRRQSKSKMDSQFLITCEKNNLNI</sequence>
<reference evidence="1 2" key="1">
    <citation type="journal article" date="2018" name="Sci. Rep.">
        <title>Genomic signatures of local adaptation to the degree of environmental predictability in rotifers.</title>
        <authorList>
            <person name="Franch-Gras L."/>
            <person name="Hahn C."/>
            <person name="Garcia-Roger E.M."/>
            <person name="Carmona M.J."/>
            <person name="Serra M."/>
            <person name="Gomez A."/>
        </authorList>
    </citation>
    <scope>NUCLEOTIDE SEQUENCE [LARGE SCALE GENOMIC DNA]</scope>
    <source>
        <strain evidence="1">HYR1</strain>
    </source>
</reference>
<name>A0A3M7QPK9_BRAPC</name>
<evidence type="ECO:0000313" key="1">
    <source>
        <dbReference type="EMBL" id="RNA13169.1"/>
    </source>
</evidence>
<dbReference type="Proteomes" id="UP000276133">
    <property type="component" value="Unassembled WGS sequence"/>
</dbReference>
<gene>
    <name evidence="1" type="ORF">BpHYR1_048350</name>
</gene>
<protein>
    <submittedName>
        <fullName evidence="1">Uncharacterized protein</fullName>
    </submittedName>
</protein>
<accession>A0A3M7QPK9</accession>
<proteinExistence type="predicted"/>
<organism evidence="1 2">
    <name type="scientific">Brachionus plicatilis</name>
    <name type="common">Marine rotifer</name>
    <name type="synonym">Brachionus muelleri</name>
    <dbReference type="NCBI Taxonomy" id="10195"/>
    <lineage>
        <taxon>Eukaryota</taxon>
        <taxon>Metazoa</taxon>
        <taxon>Spiralia</taxon>
        <taxon>Gnathifera</taxon>
        <taxon>Rotifera</taxon>
        <taxon>Eurotatoria</taxon>
        <taxon>Monogononta</taxon>
        <taxon>Pseudotrocha</taxon>
        <taxon>Ploima</taxon>
        <taxon>Brachionidae</taxon>
        <taxon>Brachionus</taxon>
    </lineage>
</organism>
<keyword evidence="2" id="KW-1185">Reference proteome</keyword>
<comment type="caution">
    <text evidence="1">The sequence shown here is derived from an EMBL/GenBank/DDBJ whole genome shotgun (WGS) entry which is preliminary data.</text>
</comment>
<dbReference type="EMBL" id="REGN01005488">
    <property type="protein sequence ID" value="RNA13169.1"/>
    <property type="molecule type" value="Genomic_DNA"/>
</dbReference>
<dbReference type="AlphaFoldDB" id="A0A3M7QPK9"/>